<feature type="domain" description="C2H2-type" evidence="7">
    <location>
        <begin position="959"/>
        <end position="986"/>
    </location>
</feature>
<dbReference type="EMBL" id="FR904559">
    <property type="protein sequence ID" value="CDQ66856.1"/>
    <property type="molecule type" value="Genomic_DNA"/>
</dbReference>
<evidence type="ECO:0000256" key="5">
    <source>
        <dbReference type="PROSITE-ProRule" id="PRU00042"/>
    </source>
</evidence>
<dbReference type="InterPro" id="IPR029526">
    <property type="entry name" value="PGBD"/>
</dbReference>
<dbReference type="Gene3D" id="3.30.160.60">
    <property type="entry name" value="Classic Zinc Finger"/>
    <property type="match status" value="2"/>
</dbReference>
<dbReference type="Proteomes" id="UP000193380">
    <property type="component" value="Unassembled WGS sequence"/>
</dbReference>
<feature type="region of interest" description="Disordered" evidence="6">
    <location>
        <begin position="1"/>
        <end position="46"/>
    </location>
</feature>
<gene>
    <name evidence="8" type="ORF">GSONMT00076173001</name>
</gene>
<dbReference type="SUPFAM" id="SSF57667">
    <property type="entry name" value="beta-beta-alpha zinc fingers"/>
    <property type="match status" value="1"/>
</dbReference>
<dbReference type="InterPro" id="IPR013087">
    <property type="entry name" value="Znf_C2H2_type"/>
</dbReference>
<evidence type="ECO:0000313" key="9">
    <source>
        <dbReference type="Proteomes" id="UP000193380"/>
    </source>
</evidence>
<dbReference type="FunFam" id="3.30.160.60:FF:002343">
    <property type="entry name" value="Zinc finger protein 33A"/>
    <property type="match status" value="1"/>
</dbReference>
<evidence type="ECO:0000256" key="4">
    <source>
        <dbReference type="ARBA" id="ARBA00022833"/>
    </source>
</evidence>
<evidence type="ECO:0000256" key="2">
    <source>
        <dbReference type="ARBA" id="ARBA00022737"/>
    </source>
</evidence>
<dbReference type="PANTHER" id="PTHR47272:SF1">
    <property type="entry name" value="PIGGYBAC TRANSPOSABLE ELEMENT-DERIVED PROTEIN 3-LIKE"/>
    <property type="match status" value="1"/>
</dbReference>
<feature type="compositionally biased region" description="Acidic residues" evidence="6">
    <location>
        <begin position="240"/>
        <end position="256"/>
    </location>
</feature>
<feature type="domain" description="C2H2-type" evidence="7">
    <location>
        <begin position="931"/>
        <end position="958"/>
    </location>
</feature>
<accession>A0A060WIQ1</accession>
<dbReference type="Pfam" id="PF00096">
    <property type="entry name" value="zf-C2H2"/>
    <property type="match status" value="2"/>
</dbReference>
<keyword evidence="3 5" id="KW-0863">Zinc-finger</keyword>
<evidence type="ECO:0000313" key="8">
    <source>
        <dbReference type="EMBL" id="CDQ66856.1"/>
    </source>
</evidence>
<reference evidence="8" key="1">
    <citation type="journal article" date="2014" name="Nat. Commun.">
        <title>The rainbow trout genome provides novel insights into evolution after whole-genome duplication in vertebrates.</title>
        <authorList>
            <person name="Berthelot C."/>
            <person name="Brunet F."/>
            <person name="Chalopin D."/>
            <person name="Juanchich A."/>
            <person name="Bernard M."/>
            <person name="Noel B."/>
            <person name="Bento P."/>
            <person name="Da Silva C."/>
            <person name="Labadie K."/>
            <person name="Alberti A."/>
            <person name="Aury J.M."/>
            <person name="Louis A."/>
            <person name="Dehais P."/>
            <person name="Bardou P."/>
            <person name="Montfort J."/>
            <person name="Klopp C."/>
            <person name="Cabau C."/>
            <person name="Gaspin C."/>
            <person name="Thorgaard G.H."/>
            <person name="Boussaha M."/>
            <person name="Quillet E."/>
            <person name="Guyomard R."/>
            <person name="Galiana D."/>
            <person name="Bobe J."/>
            <person name="Volff J.N."/>
            <person name="Genet C."/>
            <person name="Wincker P."/>
            <person name="Jaillon O."/>
            <person name="Roest Crollius H."/>
            <person name="Guiguen Y."/>
        </authorList>
    </citation>
    <scope>NUCLEOTIDE SEQUENCE [LARGE SCALE GENOMIC DNA]</scope>
</reference>
<name>A0A060WIQ1_ONCMY</name>
<protein>
    <recommendedName>
        <fullName evidence="7">C2H2-type domain-containing protein</fullName>
    </recommendedName>
</protein>
<feature type="region of interest" description="Disordered" evidence="6">
    <location>
        <begin position="753"/>
        <end position="773"/>
    </location>
</feature>
<dbReference type="AlphaFoldDB" id="A0A060WIQ1"/>
<dbReference type="FunFam" id="3.30.160.60:FF:000110">
    <property type="entry name" value="Zinc finger protein-like"/>
    <property type="match status" value="1"/>
</dbReference>
<feature type="region of interest" description="Disordered" evidence="6">
    <location>
        <begin position="227"/>
        <end position="294"/>
    </location>
</feature>
<dbReference type="Pfam" id="PF13843">
    <property type="entry name" value="DDE_Tnp_1_7"/>
    <property type="match status" value="1"/>
</dbReference>
<dbReference type="SMART" id="SM00355">
    <property type="entry name" value="ZnF_C2H2"/>
    <property type="match status" value="3"/>
</dbReference>
<dbReference type="PROSITE" id="PS00028">
    <property type="entry name" value="ZINC_FINGER_C2H2_1"/>
    <property type="match status" value="3"/>
</dbReference>
<proteinExistence type="predicted"/>
<feature type="compositionally biased region" description="Basic residues" evidence="6">
    <location>
        <begin position="29"/>
        <end position="46"/>
    </location>
</feature>
<organism evidence="8 9">
    <name type="scientific">Oncorhynchus mykiss</name>
    <name type="common">Rainbow trout</name>
    <name type="synonym">Salmo gairdneri</name>
    <dbReference type="NCBI Taxonomy" id="8022"/>
    <lineage>
        <taxon>Eukaryota</taxon>
        <taxon>Metazoa</taxon>
        <taxon>Chordata</taxon>
        <taxon>Craniata</taxon>
        <taxon>Vertebrata</taxon>
        <taxon>Euteleostomi</taxon>
        <taxon>Actinopterygii</taxon>
        <taxon>Neopterygii</taxon>
        <taxon>Teleostei</taxon>
        <taxon>Protacanthopterygii</taxon>
        <taxon>Salmoniformes</taxon>
        <taxon>Salmonidae</taxon>
        <taxon>Salmoninae</taxon>
        <taxon>Oncorhynchus</taxon>
    </lineage>
</organism>
<dbReference type="GO" id="GO:0008270">
    <property type="term" value="F:zinc ion binding"/>
    <property type="evidence" value="ECO:0007669"/>
    <property type="project" value="UniProtKB-KW"/>
</dbReference>
<dbReference type="InterPro" id="IPR036236">
    <property type="entry name" value="Znf_C2H2_sf"/>
</dbReference>
<dbReference type="PaxDb" id="8022-A0A060WIQ1"/>
<feature type="compositionally biased region" description="Basic and acidic residues" evidence="6">
    <location>
        <begin position="15"/>
        <end position="28"/>
    </location>
</feature>
<sequence>MPLTNAEKQRRYRQRLKEKGSYEEVKEKDRKRHSLRKAKAKSQGKWHEFHHHLLKMDQYGRYESSGQPGELFDHSLHWRQVKEEAEECEIQQSQGSAVSLGVEISQVCLKEDPIEQDPSFDTVSDIHGVTEQERVHKRMKYLKVKVLPSLVPVKESEECSLVPVDEIASITVKDEENEDWLKSEDEDLVKVSVPWELLETSPSSSCSDTEDSDNVLHMDTKTLSRKRPRAAVAILPQDPLDSEMEDLSDSEDDDLEDIPKPGDLEDESPSKLTKGDASPYPKTAESPKRKKRKSRNVIILVPTDAYNHNLDTVVCPFNSSSFKTQPRHPLWKKADIDSFQVPDPVFVAPQCVQSPYQYFKMFFTDQMIAHIAEQTNLYSVQQTGSAINTNSGEIEDLLSMLLYMGVFDFPTFVDYWHSDSRFPPVADTMSVRRFQSLCRFLHFNDNMQNNHSTDRFYKIRPLFNMLRQQCLLIQPTNRQSIAEVMVAYKGTKVGNLRHYKSNQHDKFGFRLFCRGSSSGIIHDLLLYQGDTTFLNSGLNVDEQNPLLSTKVVTTLCTSIAEPEATVVFCDNYLISLDLVKSLQARLGVRCIGTVRANGTGGATAMDDKDFAKLGRGAYDYCSQEGVIAVRWLDKKSVSILSNACGIEPLGYVRRFCRETHQKIDITCPSVMSAYIQAKEGIDLSDMLVRLYKTPMKARRWYLPLFGYILDLCIANGWLMYKRDCDLLKEKPVHLKRFRLSVAGTLKVVNKLPTRVGQPSVPPNPHTTPKRLHNPRALQPTADVRYDCLGHWPIFGEQRGRCNLCVKGVSRWKCSKCGDGKLFLCLNNKQQCFDCENHELDVSRGVKIKDCSRTSLDPGTVPDRDEKANAVDFSGFEGGSSFYPCPHCAIGFTIERFFLGHLKRDHPKDYIEMLKTGKIKAYKRGSLRVTPATCPQCGKSFTNKYVMQTHQRTHAGKKSHHCADCGKSFVYADALKRHRWTHAGESI</sequence>
<dbReference type="PROSITE" id="PS50157">
    <property type="entry name" value="ZINC_FINGER_C2H2_2"/>
    <property type="match status" value="2"/>
</dbReference>
<evidence type="ECO:0000256" key="3">
    <source>
        <dbReference type="ARBA" id="ARBA00022771"/>
    </source>
</evidence>
<evidence type="ECO:0000256" key="6">
    <source>
        <dbReference type="SAM" id="MobiDB-lite"/>
    </source>
</evidence>
<keyword evidence="1" id="KW-0479">Metal-binding</keyword>
<reference evidence="8" key="2">
    <citation type="submission" date="2014-03" db="EMBL/GenBank/DDBJ databases">
        <authorList>
            <person name="Genoscope - CEA"/>
        </authorList>
    </citation>
    <scope>NUCLEOTIDE SEQUENCE</scope>
</reference>
<dbReference type="STRING" id="8022.A0A060WIQ1"/>
<keyword evidence="4" id="KW-0862">Zinc</keyword>
<dbReference type="PANTHER" id="PTHR47272">
    <property type="entry name" value="DDE_TNP_1_7 DOMAIN-CONTAINING PROTEIN"/>
    <property type="match status" value="1"/>
</dbReference>
<keyword evidence="2" id="KW-0677">Repeat</keyword>
<evidence type="ECO:0000259" key="7">
    <source>
        <dbReference type="PROSITE" id="PS50157"/>
    </source>
</evidence>
<evidence type="ECO:0000256" key="1">
    <source>
        <dbReference type="ARBA" id="ARBA00022723"/>
    </source>
</evidence>